<dbReference type="RefSeq" id="WP_058512883.1">
    <property type="nucleotide sequence ID" value="NZ_CAAAIH010000025.1"/>
</dbReference>
<organism evidence="2 3">
    <name type="scientific">Legionella santicrucis</name>
    <dbReference type="NCBI Taxonomy" id="45074"/>
    <lineage>
        <taxon>Bacteria</taxon>
        <taxon>Pseudomonadati</taxon>
        <taxon>Pseudomonadota</taxon>
        <taxon>Gammaproteobacteria</taxon>
        <taxon>Legionellales</taxon>
        <taxon>Legionellaceae</taxon>
        <taxon>Legionella</taxon>
    </lineage>
</organism>
<gene>
    <name evidence="2" type="primary">traE</name>
    <name evidence="2" type="ORF">Lsan_0410</name>
</gene>
<evidence type="ECO:0000313" key="3">
    <source>
        <dbReference type="Proteomes" id="UP000054703"/>
    </source>
</evidence>
<dbReference type="STRING" id="45074.Lsan_0410"/>
<sequence length="189" mass="21477">MDFHIQESRLSQVSARLNLMVVLVLGLMLSNLILAYMALHGLKHQKREIVPFGSSKGYVLSDASVDIHYLNLMAENFVYTRLNVTPDNVGKNHGQLLNYVDPLIYAPFKKKLAKEESVIKSKKISSVFEITDVNSNSTDLFTVLKGNLKRYVGYRALNAEERIYRIQYRYQQGQLTITGFAQEKGESNA</sequence>
<proteinExistence type="predicted"/>
<keyword evidence="3" id="KW-1185">Reference proteome</keyword>
<dbReference type="Proteomes" id="UP000054703">
    <property type="component" value="Unassembled WGS sequence"/>
</dbReference>
<feature type="transmembrane region" description="Helical" evidence="1">
    <location>
        <begin position="20"/>
        <end position="39"/>
    </location>
</feature>
<dbReference type="AlphaFoldDB" id="A0A0W0ZBH8"/>
<dbReference type="PATRIC" id="fig|45074.5.peg.436"/>
<reference evidence="2 3" key="1">
    <citation type="submission" date="2015-11" db="EMBL/GenBank/DDBJ databases">
        <title>Genomic analysis of 38 Legionella species identifies large and diverse effector repertoires.</title>
        <authorList>
            <person name="Burstein D."/>
            <person name="Amaro F."/>
            <person name="Zusman T."/>
            <person name="Lifshitz Z."/>
            <person name="Cohen O."/>
            <person name="Gilbert J.A."/>
            <person name="Pupko T."/>
            <person name="Shuman H.A."/>
            <person name="Segal G."/>
        </authorList>
    </citation>
    <scope>NUCLEOTIDE SEQUENCE [LARGE SCALE GENOMIC DNA]</scope>
    <source>
        <strain evidence="2 3">SC-63-C7</strain>
    </source>
</reference>
<keyword evidence="1" id="KW-0812">Transmembrane</keyword>
<dbReference type="Pfam" id="PF05309">
    <property type="entry name" value="TraE"/>
    <property type="match status" value="1"/>
</dbReference>
<evidence type="ECO:0000313" key="2">
    <source>
        <dbReference type="EMBL" id="KTD66465.1"/>
    </source>
</evidence>
<keyword evidence="1" id="KW-1133">Transmembrane helix</keyword>
<dbReference type="EMBL" id="LNYU01000009">
    <property type="protein sequence ID" value="KTD66465.1"/>
    <property type="molecule type" value="Genomic_DNA"/>
</dbReference>
<evidence type="ECO:0000256" key="1">
    <source>
        <dbReference type="SAM" id="Phobius"/>
    </source>
</evidence>
<accession>A0A0W0ZBH8</accession>
<dbReference type="InterPro" id="IPR007973">
    <property type="entry name" value="Pilus_assembly_TraE"/>
</dbReference>
<name>A0A0W0ZBH8_9GAMM</name>
<protein>
    <submittedName>
        <fullName evidence="2">Type IV conjugative transfer system protein TraE</fullName>
    </submittedName>
</protein>
<dbReference type="NCBIfam" id="TIGR02761">
    <property type="entry name" value="TraE_TIGR"/>
    <property type="match status" value="1"/>
</dbReference>
<keyword evidence="1" id="KW-0472">Membrane</keyword>
<comment type="caution">
    <text evidence="2">The sequence shown here is derived from an EMBL/GenBank/DDBJ whole genome shotgun (WGS) entry which is preliminary data.</text>
</comment>